<sequence>MQVNGWGMGRRDPLPLTSLRVVCYLQKVDRFVFHKHSKLPDISRQLLAQNQTVYLTWDYGSG</sequence>
<evidence type="ECO:0000313" key="1">
    <source>
        <dbReference type="EMBL" id="KAF2587195.1"/>
    </source>
</evidence>
<reference evidence="1" key="1">
    <citation type="submission" date="2019-12" db="EMBL/GenBank/DDBJ databases">
        <title>Genome sequencing and annotation of Brassica cretica.</title>
        <authorList>
            <person name="Studholme D.J."/>
            <person name="Sarris P.F."/>
        </authorList>
    </citation>
    <scope>NUCLEOTIDE SEQUENCE</scope>
    <source>
        <strain evidence="1">PFS-102/07</strain>
        <tissue evidence="1">Leaf</tissue>
    </source>
</reference>
<protein>
    <submittedName>
        <fullName evidence="1">Uncharacterized protein</fullName>
    </submittedName>
</protein>
<name>A0A8S9JYN4_BRACR</name>
<comment type="caution">
    <text evidence="1">The sequence shown here is derived from an EMBL/GenBank/DDBJ whole genome shotgun (WGS) entry which is preliminary data.</text>
</comment>
<gene>
    <name evidence="1" type="ORF">F2Q70_00037382</name>
</gene>
<dbReference type="EMBL" id="QGKY02000246">
    <property type="protein sequence ID" value="KAF2587195.1"/>
    <property type="molecule type" value="Genomic_DNA"/>
</dbReference>
<organism evidence="1">
    <name type="scientific">Brassica cretica</name>
    <name type="common">Mustard</name>
    <dbReference type="NCBI Taxonomy" id="69181"/>
    <lineage>
        <taxon>Eukaryota</taxon>
        <taxon>Viridiplantae</taxon>
        <taxon>Streptophyta</taxon>
        <taxon>Embryophyta</taxon>
        <taxon>Tracheophyta</taxon>
        <taxon>Spermatophyta</taxon>
        <taxon>Magnoliopsida</taxon>
        <taxon>eudicotyledons</taxon>
        <taxon>Gunneridae</taxon>
        <taxon>Pentapetalae</taxon>
        <taxon>rosids</taxon>
        <taxon>malvids</taxon>
        <taxon>Brassicales</taxon>
        <taxon>Brassicaceae</taxon>
        <taxon>Brassiceae</taxon>
        <taxon>Brassica</taxon>
    </lineage>
</organism>
<accession>A0A8S9JYN4</accession>
<proteinExistence type="predicted"/>
<dbReference type="AlphaFoldDB" id="A0A8S9JYN4"/>